<comment type="similarity">
    <text evidence="1">Belongs to the F420H(2)-dependent quinone reductase family.</text>
</comment>
<keyword evidence="2" id="KW-0560">Oxidoreductase</keyword>
<proteinExistence type="inferred from homology"/>
<gene>
    <name evidence="4" type="ORF">MKK62_02545</name>
</gene>
<evidence type="ECO:0000313" key="5">
    <source>
        <dbReference type="Proteomes" id="UP001055336"/>
    </source>
</evidence>
<dbReference type="RefSeq" id="WP_240261965.1">
    <property type="nucleotide sequence ID" value="NZ_CP092488.2"/>
</dbReference>
<dbReference type="InterPro" id="IPR012349">
    <property type="entry name" value="Split_barrel_FMN-bd"/>
</dbReference>
<dbReference type="PANTHER" id="PTHR39428:SF3">
    <property type="entry name" value="DEAZAFLAVIN-DEPENDENT NITROREDUCTASE"/>
    <property type="match status" value="1"/>
</dbReference>
<dbReference type="PANTHER" id="PTHR39428">
    <property type="entry name" value="F420H(2)-DEPENDENT QUINONE REDUCTASE RV1261C"/>
    <property type="match status" value="1"/>
</dbReference>
<dbReference type="EMBL" id="CP092488">
    <property type="protein sequence ID" value="UMB70239.1"/>
    <property type="molecule type" value="Genomic_DNA"/>
</dbReference>
<dbReference type="Proteomes" id="UP001055336">
    <property type="component" value="Chromosome"/>
</dbReference>
<accession>A0ABY3VRW0</accession>
<evidence type="ECO:0000256" key="1">
    <source>
        <dbReference type="ARBA" id="ARBA00008710"/>
    </source>
</evidence>
<dbReference type="InterPro" id="IPR004378">
    <property type="entry name" value="F420H2_quin_Rdtase"/>
</dbReference>
<comment type="catalytic activity">
    <reaction evidence="3">
        <text>oxidized coenzyme F420-(gamma-L-Glu)(n) + a quinol + H(+) = reduced coenzyme F420-(gamma-L-Glu)(n) + a quinone</text>
        <dbReference type="Rhea" id="RHEA:39663"/>
        <dbReference type="Rhea" id="RHEA-COMP:12939"/>
        <dbReference type="Rhea" id="RHEA-COMP:14378"/>
        <dbReference type="ChEBI" id="CHEBI:15378"/>
        <dbReference type="ChEBI" id="CHEBI:24646"/>
        <dbReference type="ChEBI" id="CHEBI:132124"/>
        <dbReference type="ChEBI" id="CHEBI:133980"/>
        <dbReference type="ChEBI" id="CHEBI:139511"/>
    </reaction>
</comment>
<name>A0ABY3VRW0_9MYCO</name>
<reference evidence="4" key="1">
    <citation type="submission" date="2022-08" db="EMBL/GenBank/DDBJ databases">
        <title>Whole genome sequencing of non-tuberculosis mycobacteria type-strains.</title>
        <authorList>
            <person name="Igarashi Y."/>
            <person name="Osugi A."/>
            <person name="Mitarai S."/>
        </authorList>
    </citation>
    <scope>NUCLEOTIDE SEQUENCE</scope>
    <source>
        <strain evidence="4">DSM 45127</strain>
    </source>
</reference>
<sequence length="150" mass="16491">MAKPPPALNSAGTGVLIKWMSRLNTAAYKASGGRVGGTFLQGAPVALLTTIGRKTGEPRVSPLLYLRDGNRVVLVASQGGRANNPMWYLNLKANPQVTVQIKKEVLKLTARDATDAERDQYWPQLVTMYSSFEDYQSWTDRVIPIVICDP</sequence>
<evidence type="ECO:0000256" key="3">
    <source>
        <dbReference type="ARBA" id="ARBA00049106"/>
    </source>
</evidence>
<dbReference type="SUPFAM" id="SSF50475">
    <property type="entry name" value="FMN-binding split barrel"/>
    <property type="match status" value="1"/>
</dbReference>
<evidence type="ECO:0000313" key="4">
    <source>
        <dbReference type="EMBL" id="UMB70239.1"/>
    </source>
</evidence>
<protein>
    <submittedName>
        <fullName evidence="4">Nitroreductase family deazaflavin-dependent oxidoreductase</fullName>
    </submittedName>
</protein>
<dbReference type="Gene3D" id="2.30.110.10">
    <property type="entry name" value="Electron Transport, Fmn-binding Protein, Chain A"/>
    <property type="match status" value="1"/>
</dbReference>
<keyword evidence="5" id="KW-1185">Reference proteome</keyword>
<dbReference type="Pfam" id="PF04075">
    <property type="entry name" value="F420H2_quin_red"/>
    <property type="match status" value="1"/>
</dbReference>
<dbReference type="NCBIfam" id="TIGR00026">
    <property type="entry name" value="hi_GC_TIGR00026"/>
    <property type="match status" value="1"/>
</dbReference>
<evidence type="ECO:0000256" key="2">
    <source>
        <dbReference type="ARBA" id="ARBA00023002"/>
    </source>
</evidence>
<organism evidence="4 5">
    <name type="scientific">Mycobacterium paraterrae</name>
    <dbReference type="NCBI Taxonomy" id="577492"/>
    <lineage>
        <taxon>Bacteria</taxon>
        <taxon>Bacillati</taxon>
        <taxon>Actinomycetota</taxon>
        <taxon>Actinomycetes</taxon>
        <taxon>Mycobacteriales</taxon>
        <taxon>Mycobacteriaceae</taxon>
        <taxon>Mycobacterium</taxon>
    </lineage>
</organism>